<reference evidence="3" key="1">
    <citation type="journal article" date="2006" name="PLoS Biol.">
        <title>Macronuclear genome sequence of the ciliate Tetrahymena thermophila, a model eukaryote.</title>
        <authorList>
            <person name="Eisen J.A."/>
            <person name="Coyne R.S."/>
            <person name="Wu M."/>
            <person name="Wu D."/>
            <person name="Thiagarajan M."/>
            <person name="Wortman J.R."/>
            <person name="Badger J.H."/>
            <person name="Ren Q."/>
            <person name="Amedeo P."/>
            <person name="Jones K.M."/>
            <person name="Tallon L.J."/>
            <person name="Delcher A.L."/>
            <person name="Salzberg S.L."/>
            <person name="Silva J.C."/>
            <person name="Haas B.J."/>
            <person name="Majoros W.H."/>
            <person name="Farzad M."/>
            <person name="Carlton J.M."/>
            <person name="Smith R.K. Jr."/>
            <person name="Garg J."/>
            <person name="Pearlman R.E."/>
            <person name="Karrer K.M."/>
            <person name="Sun L."/>
            <person name="Manning G."/>
            <person name="Elde N.C."/>
            <person name="Turkewitz A.P."/>
            <person name="Asai D.J."/>
            <person name="Wilkes D.E."/>
            <person name="Wang Y."/>
            <person name="Cai H."/>
            <person name="Collins K."/>
            <person name="Stewart B.A."/>
            <person name="Lee S.R."/>
            <person name="Wilamowska K."/>
            <person name="Weinberg Z."/>
            <person name="Ruzzo W.L."/>
            <person name="Wloga D."/>
            <person name="Gaertig J."/>
            <person name="Frankel J."/>
            <person name="Tsao C.-C."/>
            <person name="Gorovsky M.A."/>
            <person name="Keeling P.J."/>
            <person name="Waller R.F."/>
            <person name="Patron N.J."/>
            <person name="Cherry J.M."/>
            <person name="Stover N.A."/>
            <person name="Krieger C.J."/>
            <person name="del Toro C."/>
            <person name="Ryder H.F."/>
            <person name="Williamson S.C."/>
            <person name="Barbeau R.A."/>
            <person name="Hamilton E.P."/>
            <person name="Orias E."/>
        </authorList>
    </citation>
    <scope>NUCLEOTIDE SEQUENCE [LARGE SCALE GENOMIC DNA]</scope>
    <source>
        <strain evidence="3">SB210</strain>
    </source>
</reference>
<evidence type="ECO:0000313" key="3">
    <source>
        <dbReference type="Proteomes" id="UP000009168"/>
    </source>
</evidence>
<dbReference type="KEGG" id="tet:TTHERM_000137949"/>
<dbReference type="Proteomes" id="UP000009168">
    <property type="component" value="Unassembled WGS sequence"/>
</dbReference>
<feature type="transmembrane region" description="Helical" evidence="1">
    <location>
        <begin position="125"/>
        <end position="146"/>
    </location>
</feature>
<evidence type="ECO:0000256" key="1">
    <source>
        <dbReference type="SAM" id="Phobius"/>
    </source>
</evidence>
<dbReference type="EMBL" id="GG662639">
    <property type="protein sequence ID" value="EWS73479.1"/>
    <property type="molecule type" value="Genomic_DNA"/>
</dbReference>
<name>W7XIN9_TETTS</name>
<protein>
    <submittedName>
        <fullName evidence="2">Transmembrane protein, putative</fullName>
    </submittedName>
</protein>
<dbReference type="InParanoid" id="W7XIN9"/>
<organism evidence="2 3">
    <name type="scientific">Tetrahymena thermophila (strain SB210)</name>
    <dbReference type="NCBI Taxonomy" id="312017"/>
    <lineage>
        <taxon>Eukaryota</taxon>
        <taxon>Sar</taxon>
        <taxon>Alveolata</taxon>
        <taxon>Ciliophora</taxon>
        <taxon>Intramacronucleata</taxon>
        <taxon>Oligohymenophorea</taxon>
        <taxon>Hymenostomatida</taxon>
        <taxon>Tetrahymenina</taxon>
        <taxon>Tetrahymenidae</taxon>
        <taxon>Tetrahymena</taxon>
    </lineage>
</organism>
<dbReference type="RefSeq" id="XP_012653961.1">
    <property type="nucleotide sequence ID" value="XM_012798507.1"/>
</dbReference>
<evidence type="ECO:0000313" key="2">
    <source>
        <dbReference type="EMBL" id="EWS73479.1"/>
    </source>
</evidence>
<dbReference type="GeneID" id="24437467"/>
<keyword evidence="3" id="KW-1185">Reference proteome</keyword>
<sequence>MVILQLQNLLCCHNLQQGKLDINIYIAINMRASQKQIINHLLFIFFIFFLFPPILHYVLLFIFLFKIQLKALSSNEILKLVNNGLVKSQILHKYFYCFGFRALKCFYQFTTSFKTQLKHLNFINFANYLIVLLNMGFILVEFFHFFDFLIFKCQIDLITQIFMSDQFNYYQLMGDRYQLFGQVYFRHHYSFEIALTKCQQTNPILYILATLQIKKNFT</sequence>
<proteinExistence type="predicted"/>
<accession>W7XIN9</accession>
<gene>
    <name evidence="2" type="ORF">TTHERM_000137949</name>
</gene>
<keyword evidence="1" id="KW-1133">Transmembrane helix</keyword>
<keyword evidence="1 2" id="KW-0812">Transmembrane</keyword>
<keyword evidence="1" id="KW-0472">Membrane</keyword>
<feature type="transmembrane region" description="Helical" evidence="1">
    <location>
        <begin position="41"/>
        <end position="65"/>
    </location>
</feature>
<dbReference type="AlphaFoldDB" id="W7XIN9"/>